<proteinExistence type="predicted"/>
<evidence type="ECO:0000313" key="2">
    <source>
        <dbReference type="EMBL" id="JAG50720.1"/>
    </source>
</evidence>
<reference evidence="2" key="3">
    <citation type="submission" date="2014-09" db="EMBL/GenBank/DDBJ databases">
        <authorList>
            <person name="Magalhaes I.L.F."/>
            <person name="Oliveira U."/>
            <person name="Santos F.R."/>
            <person name="Vidigal T.H.D.A."/>
            <person name="Brescovit A.D."/>
            <person name="Santos A.J."/>
        </authorList>
    </citation>
    <scope>NUCLEOTIDE SEQUENCE</scope>
</reference>
<dbReference type="Gene3D" id="2.70.50.40">
    <property type="entry name" value="GMP phosphodiesterase, delta subunit"/>
    <property type="match status" value="1"/>
</dbReference>
<dbReference type="InterPro" id="IPR037036">
    <property type="entry name" value="PDED_dom_sf"/>
</dbReference>
<gene>
    <name evidence="1" type="ORF">CM83_100247</name>
</gene>
<accession>A0A0A9YJV9</accession>
<dbReference type="EMBL" id="GBRD01015106">
    <property type="protein sequence ID" value="JAG50720.1"/>
    <property type="molecule type" value="Transcribed_RNA"/>
</dbReference>
<name>A0A0A9YJV9_LYGHE</name>
<dbReference type="EMBL" id="GBHO01013799">
    <property type="protein sequence ID" value="JAG29805.1"/>
    <property type="molecule type" value="Transcribed_RNA"/>
</dbReference>
<protein>
    <submittedName>
        <fullName evidence="1">Uncharacterized protein</fullName>
    </submittedName>
</protein>
<organism evidence="1">
    <name type="scientific">Lygus hesperus</name>
    <name type="common">Western plant bug</name>
    <dbReference type="NCBI Taxonomy" id="30085"/>
    <lineage>
        <taxon>Eukaryota</taxon>
        <taxon>Metazoa</taxon>
        <taxon>Ecdysozoa</taxon>
        <taxon>Arthropoda</taxon>
        <taxon>Hexapoda</taxon>
        <taxon>Insecta</taxon>
        <taxon>Pterygota</taxon>
        <taxon>Neoptera</taxon>
        <taxon>Paraneoptera</taxon>
        <taxon>Hemiptera</taxon>
        <taxon>Heteroptera</taxon>
        <taxon>Panheteroptera</taxon>
        <taxon>Cimicomorpha</taxon>
        <taxon>Miridae</taxon>
        <taxon>Mirini</taxon>
        <taxon>Lygus</taxon>
    </lineage>
</organism>
<evidence type="ECO:0000313" key="1">
    <source>
        <dbReference type="EMBL" id="JAG29805.1"/>
    </source>
</evidence>
<reference evidence="1" key="1">
    <citation type="journal article" date="2014" name="PLoS ONE">
        <title>Transcriptome-Based Identification of ABC Transporters in the Western Tarnished Plant Bug Lygus hesperus.</title>
        <authorList>
            <person name="Hull J.J."/>
            <person name="Chaney K."/>
            <person name="Geib S.M."/>
            <person name="Fabrick J.A."/>
            <person name="Brent C.S."/>
            <person name="Walsh D."/>
            <person name="Lavine L.C."/>
        </authorList>
    </citation>
    <scope>NUCLEOTIDE SEQUENCE</scope>
</reference>
<reference evidence="1" key="2">
    <citation type="submission" date="2014-07" db="EMBL/GenBank/DDBJ databases">
        <authorList>
            <person name="Hull J."/>
        </authorList>
    </citation>
    <scope>NUCLEOTIDE SEQUENCE</scope>
</reference>
<dbReference type="AlphaFoldDB" id="A0A0A9YJV9"/>
<sequence length="114" mass="13749">MELGINYLMNMSKKFKNKQYRQPDVYRPEDVMRMKTITESYLVAPGRSPIEFTCFSMREMESGRLIFEIRKPQDERNVCTTQSLTCYDLTPEFLTFPLWERQSNLRWDQSRSRS</sequence>